<accession>A0A350P450</accession>
<evidence type="ECO:0000313" key="3">
    <source>
        <dbReference type="Proteomes" id="UP000263517"/>
    </source>
</evidence>
<evidence type="ECO:0000256" key="1">
    <source>
        <dbReference type="ARBA" id="ARBA00009964"/>
    </source>
</evidence>
<dbReference type="PANTHER" id="PTHR33215:SF13">
    <property type="entry name" value="PROTEIN DISTAL ANTENNA"/>
    <property type="match status" value="1"/>
</dbReference>
<reference evidence="2 3" key="1">
    <citation type="journal article" date="2018" name="Nat. Biotechnol.">
        <title>A standardized bacterial taxonomy based on genome phylogeny substantially revises the tree of life.</title>
        <authorList>
            <person name="Parks D.H."/>
            <person name="Chuvochina M."/>
            <person name="Waite D.W."/>
            <person name="Rinke C."/>
            <person name="Skarshewski A."/>
            <person name="Chaumeil P.A."/>
            <person name="Hugenholtz P."/>
        </authorList>
    </citation>
    <scope>NUCLEOTIDE SEQUENCE [LARGE SCALE GENOMIC DNA]</scope>
    <source>
        <strain evidence="2">UBA11978</strain>
    </source>
</reference>
<dbReference type="GO" id="GO:0003677">
    <property type="term" value="F:DNA binding"/>
    <property type="evidence" value="ECO:0007669"/>
    <property type="project" value="InterPro"/>
</dbReference>
<organism evidence="2 3">
    <name type="scientific">Alteromonas australica</name>
    <dbReference type="NCBI Taxonomy" id="589873"/>
    <lineage>
        <taxon>Bacteria</taxon>
        <taxon>Pseudomonadati</taxon>
        <taxon>Pseudomonadota</taxon>
        <taxon>Gammaproteobacteria</taxon>
        <taxon>Alteromonadales</taxon>
        <taxon>Alteromonadaceae</taxon>
        <taxon>Alteromonas/Salinimonas group</taxon>
        <taxon>Alteromonas</taxon>
    </lineage>
</organism>
<sequence length="77" mass="9041">MSQRFTEEFKIQAVKQVTDQGYSVASVSERLGVTSSSLYNWIKTYGPDSEEHRQSQEQSDRIKQLERELKRVTMERV</sequence>
<name>A0A350P450_9ALTE</name>
<dbReference type="EMBL" id="DNAN01000357">
    <property type="protein sequence ID" value="HAW76067.1"/>
    <property type="molecule type" value="Genomic_DNA"/>
</dbReference>
<dbReference type="GO" id="GO:0004803">
    <property type="term" value="F:transposase activity"/>
    <property type="evidence" value="ECO:0007669"/>
    <property type="project" value="InterPro"/>
</dbReference>
<comment type="caution">
    <text evidence="2">The sequence shown here is derived from an EMBL/GenBank/DDBJ whole genome shotgun (WGS) entry which is preliminary data.</text>
</comment>
<dbReference type="Proteomes" id="UP000263517">
    <property type="component" value="Unassembled WGS sequence"/>
</dbReference>
<dbReference type="InterPro" id="IPR051839">
    <property type="entry name" value="RD_transcriptional_regulator"/>
</dbReference>
<evidence type="ECO:0000313" key="2">
    <source>
        <dbReference type="EMBL" id="HAW76067.1"/>
    </source>
</evidence>
<comment type="similarity">
    <text evidence="1">Belongs to the transposase 8 family.</text>
</comment>
<protein>
    <recommendedName>
        <fullName evidence="4">IS3 family transposase</fullName>
    </recommendedName>
</protein>
<dbReference type="SUPFAM" id="SSF46689">
    <property type="entry name" value="Homeodomain-like"/>
    <property type="match status" value="1"/>
</dbReference>
<dbReference type="Pfam" id="PF01527">
    <property type="entry name" value="HTH_Tnp_1"/>
    <property type="match status" value="1"/>
</dbReference>
<proteinExistence type="inferred from homology"/>
<gene>
    <name evidence="2" type="ORF">DCW74_10085</name>
</gene>
<dbReference type="InterPro" id="IPR002514">
    <property type="entry name" value="Transposase_8"/>
</dbReference>
<dbReference type="AlphaFoldDB" id="A0A350P450"/>
<dbReference type="GO" id="GO:0006313">
    <property type="term" value="P:DNA transposition"/>
    <property type="evidence" value="ECO:0007669"/>
    <property type="project" value="InterPro"/>
</dbReference>
<evidence type="ECO:0008006" key="4">
    <source>
        <dbReference type="Google" id="ProtNLM"/>
    </source>
</evidence>
<dbReference type="Gene3D" id="1.10.10.60">
    <property type="entry name" value="Homeodomain-like"/>
    <property type="match status" value="1"/>
</dbReference>
<dbReference type="PANTHER" id="PTHR33215">
    <property type="entry name" value="PROTEIN DISTAL ANTENNA"/>
    <property type="match status" value="1"/>
</dbReference>
<dbReference type="InterPro" id="IPR009057">
    <property type="entry name" value="Homeodomain-like_sf"/>
</dbReference>